<feature type="region of interest" description="Disordered" evidence="1">
    <location>
        <begin position="544"/>
        <end position="565"/>
    </location>
</feature>
<dbReference type="EMBL" id="CABFOC020000045">
    <property type="protein sequence ID" value="CAH0052979.1"/>
    <property type="molecule type" value="Genomic_DNA"/>
</dbReference>
<dbReference type="Pfam" id="PF26118">
    <property type="entry name" value="DUF8035"/>
    <property type="match status" value="1"/>
</dbReference>
<organism evidence="3 4">
    <name type="scientific">Clonostachys solani</name>
    <dbReference type="NCBI Taxonomy" id="160281"/>
    <lineage>
        <taxon>Eukaryota</taxon>
        <taxon>Fungi</taxon>
        <taxon>Dikarya</taxon>
        <taxon>Ascomycota</taxon>
        <taxon>Pezizomycotina</taxon>
        <taxon>Sordariomycetes</taxon>
        <taxon>Hypocreomycetidae</taxon>
        <taxon>Hypocreales</taxon>
        <taxon>Bionectriaceae</taxon>
        <taxon>Clonostachys</taxon>
    </lineage>
</organism>
<keyword evidence="4" id="KW-1185">Reference proteome</keyword>
<evidence type="ECO:0000256" key="1">
    <source>
        <dbReference type="SAM" id="MobiDB-lite"/>
    </source>
</evidence>
<name>A0A9N9ZCZ1_9HYPO</name>
<feature type="region of interest" description="Disordered" evidence="1">
    <location>
        <begin position="346"/>
        <end position="377"/>
    </location>
</feature>
<protein>
    <recommendedName>
        <fullName evidence="2">DUF8035 domain-containing protein</fullName>
    </recommendedName>
</protein>
<feature type="region of interest" description="Disordered" evidence="1">
    <location>
        <begin position="16"/>
        <end position="171"/>
    </location>
</feature>
<feature type="compositionally biased region" description="Pro residues" evidence="1">
    <location>
        <begin position="395"/>
        <end position="428"/>
    </location>
</feature>
<proteinExistence type="predicted"/>
<feature type="region of interest" description="Disordered" evidence="1">
    <location>
        <begin position="200"/>
        <end position="258"/>
    </location>
</feature>
<dbReference type="AlphaFoldDB" id="A0A9N9ZCZ1"/>
<feature type="compositionally biased region" description="Basic and acidic residues" evidence="1">
    <location>
        <begin position="16"/>
        <end position="61"/>
    </location>
</feature>
<evidence type="ECO:0000313" key="3">
    <source>
        <dbReference type="EMBL" id="CAH0052979.1"/>
    </source>
</evidence>
<dbReference type="InterPro" id="IPR058348">
    <property type="entry name" value="DUF8035"/>
</dbReference>
<feature type="domain" description="DUF8035" evidence="2">
    <location>
        <begin position="253"/>
        <end position="306"/>
    </location>
</feature>
<dbReference type="OrthoDB" id="5428245at2759"/>
<evidence type="ECO:0000313" key="4">
    <source>
        <dbReference type="Proteomes" id="UP000775872"/>
    </source>
</evidence>
<reference evidence="3" key="1">
    <citation type="submission" date="2021-10" db="EMBL/GenBank/DDBJ databases">
        <authorList>
            <person name="Piombo E."/>
        </authorList>
    </citation>
    <scope>NUCLEOTIDE SEQUENCE</scope>
</reference>
<sequence>MSTRWDRDRMDYEAARAERGRFEDRYQMRGGNGRDHSDERYDRRYHRGYNDDAVRDRRYYGEEPPYAPRREQPPPRPDYDRRPPVMEREPREPREPERDYPSRRPAFLRRQSSLDTFDRHPLRFYDREEYPPPARREDIHRDPHYRAPAYTDIPLPKTRSKALPPPRRYNDQHYNDIKIAEPDYFGDEDFRPYPDQRVHEREMVRHHKRRDSFGSSSRSTRTRTRRGSSPSSATSSRSSSSSGGTTIKSEYPKKGKTRIPARLVSKRALIDLGYPFLEEGNTVIVQKALGQANIDELLKLSEEYKKSKDTFVPTSLYPRLTCNQSGEMEVAAARSLAGDLAEERKAEKAAEKAALPAPPPAPTAAPAAAPAPTAAPAAPALAPAPVYAPVPAPGPGPAYAPAPAPPQAAAPPPAVTRAPPPAPAPPRAAAPGPAVVQAPAPVIIDASPHRSRSRSTSTSSSGSSRHHHHHHAGPVAIIDRSRSRSKSRSNREIRAEIRALERELVHRPKDIGPIRGREVVHAERLPDGQLVVYEEEVEKVIHHHKPPRIEKDKKGRLSLSVPLRR</sequence>
<feature type="compositionally biased region" description="Low complexity" evidence="1">
    <location>
        <begin position="364"/>
        <end position="377"/>
    </location>
</feature>
<feature type="compositionally biased region" description="Low complexity" evidence="1">
    <location>
        <begin position="227"/>
        <end position="246"/>
    </location>
</feature>
<accession>A0A9N9ZCZ1</accession>
<gene>
    <name evidence="3" type="ORF">CSOL1703_00004847</name>
</gene>
<evidence type="ECO:0000259" key="2">
    <source>
        <dbReference type="Pfam" id="PF26118"/>
    </source>
</evidence>
<comment type="caution">
    <text evidence="3">The sequence shown here is derived from an EMBL/GenBank/DDBJ whole genome shotgun (WGS) entry which is preliminary data.</text>
</comment>
<feature type="region of interest" description="Disordered" evidence="1">
    <location>
        <begin position="395"/>
        <end position="493"/>
    </location>
</feature>
<dbReference type="Proteomes" id="UP000775872">
    <property type="component" value="Unassembled WGS sequence"/>
</dbReference>
<feature type="compositionally biased region" description="Basic and acidic residues" evidence="1">
    <location>
        <begin position="116"/>
        <end position="145"/>
    </location>
</feature>
<feature type="compositionally biased region" description="Low complexity" evidence="1">
    <location>
        <begin position="429"/>
        <end position="442"/>
    </location>
</feature>
<feature type="compositionally biased region" description="Low complexity" evidence="1">
    <location>
        <begin position="454"/>
        <end position="463"/>
    </location>
</feature>
<feature type="compositionally biased region" description="Basic and acidic residues" evidence="1">
    <location>
        <begin position="68"/>
        <end position="102"/>
    </location>
</feature>